<proteinExistence type="predicted"/>
<dbReference type="GO" id="GO:0006357">
    <property type="term" value="P:regulation of transcription by RNA polymerase II"/>
    <property type="evidence" value="ECO:0007669"/>
    <property type="project" value="InterPro"/>
</dbReference>
<accession>A0A0D2GLM1</accession>
<dbReference type="GO" id="GO:0016592">
    <property type="term" value="C:mediator complex"/>
    <property type="evidence" value="ECO:0007669"/>
    <property type="project" value="InterPro"/>
</dbReference>
<reference evidence="5 6" key="1">
    <citation type="submission" date="2015-01" db="EMBL/GenBank/DDBJ databases">
        <title>The Genome Sequence of Capronia semiimmersa CBS27337.</title>
        <authorList>
            <consortium name="The Broad Institute Genomics Platform"/>
            <person name="Cuomo C."/>
            <person name="de Hoog S."/>
            <person name="Gorbushina A."/>
            <person name="Stielow B."/>
            <person name="Teixiera M."/>
            <person name="Abouelleil A."/>
            <person name="Chapman S.B."/>
            <person name="Priest M."/>
            <person name="Young S.K."/>
            <person name="Wortman J."/>
            <person name="Nusbaum C."/>
            <person name="Birren B."/>
        </authorList>
    </citation>
    <scope>NUCLEOTIDE SEQUENCE [LARGE SCALE GENOMIC DNA]</scope>
    <source>
        <strain evidence="5 6">CBS 27337</strain>
    </source>
</reference>
<dbReference type="STRING" id="5601.A0A0D2GLM1"/>
<feature type="region of interest" description="Disordered" evidence="3">
    <location>
        <begin position="872"/>
        <end position="937"/>
    </location>
</feature>
<feature type="compositionally biased region" description="Polar residues" evidence="3">
    <location>
        <begin position="563"/>
        <end position="573"/>
    </location>
</feature>
<evidence type="ECO:0000256" key="2">
    <source>
        <dbReference type="ARBA" id="ARBA00023242"/>
    </source>
</evidence>
<dbReference type="InterPro" id="IPR008626">
    <property type="entry name" value="Mediator_Med15_fun"/>
</dbReference>
<sequence>MNPNQFQNMAGMGRGMPNNMQQQMAMANQMGGQMAAQMGGQMGQMNLMGGQMGGGMGRPMPPQATGQMSLNHPSVQQYIFDQLNSQGPFAGWQANVHIRERAGQIKLLVDSLRLVRPPVELTRAIEVAVQFERKCFTQSSSREDYVRECSEKLGRIRDQRAQQMNQSAAGVMQGVQGMQIPNQNFMAQMQANQQMQNGMGLPPHLQQQMQQGMRNSPVFNQPQPMMNQAQPVATPNQSMATMMPGNNQQKQTQLPELTPEDNKAINLRAAELAKSTAKEEMRNIVEKMNPQLRQNLAQKAVDPIIYYFRMLATKEFRRRKQMEAGIGGAAGQMGQVQNQSTQNPMTQGMTANATPLMNDMGRFQEQQAGGLRSQETGELVVPASGTPGMMSEQMRLQQQMLAQQRMGQQNQANNMNPAFIAQQQRIQQAQATKMHQAQLQAQNQAQVQARAQAAAAAAQRGQMQGMQGSNTPLSAINRPVNPNVSGASPQTIPRPGSGTPMMNQQMQQMNNAVQQGQTQQQLQLNMQEMQKREQALASFPAPLQALLRQKPQSEWRAVLQQFQQNGQMRRSISQQTPGMQPGQQPQQGPMAHLQNGGFVGGANNSAQPMTQSLSAGAGSQQGQDMSGMPSVNQAQVQQNAQEMMRQRQMQMQQQQKQQQQQGQPQQGLPNVQGQSQPRQQLTAPQMKLMDQQAVPPTVLNSIRQKAALPEVKNWYQLKNWLLANPIENWPVPHVLDIQATHFQHIMKNRTQNLQQQQQQQLQQQKQQPPPQQQAQNNAMANQAPVQQPQQRPQAPMPGIPGQAPGLLPGQIPFRTPSAEDIAKVRAANPRVANMPDEQIRALLINRHRQMQQKAMQQAGQQGMPPQMQFMPPQVGQAHQPGQPFGMHMPGQNPAAQLSTQAQQHPRPPSAQAAGQSRPSQVPMQPENKALKRPSDDDVIEMPNQNVQAQPQAPGNRPSPFQSLTKEQFNALDPQRKQQYMNLQRQHTQQAIAKRIMELQREVQATMPKPRPIVNMDANSRKRITDLLMSNNVKNMLGRFESFLLAFFRMKQDETTIKQLILQRMQLHQQYKQVALQNKIFEPADHFSITADNAEAIVSNITTKFQQTAAQIPNNKAPQRPAQLTPENLSLLEAQEKERKLSLKNNQAPPAPTSTQPPFQIGDPRGQGTPRYATQGLKQEDLKLPTDTKRRRKNQQQTQATPTPVTTSPQATKTQKPPEMFKCPVNGCEHQLKGFATQGELEQHHNVAHKLDMEPVTDPLAFLHESLRTAFNLDENLKQIKKPKTTEVKAGGASNIKNENSAATPVPMSKIPSAGAPGSTATKGGDVKMVDADDPWSHSNITLDQLRVAFGGDDWDELFPSDDRVYEQQSKFYEAYRNTSERWRKIVEGPNGALTDTSTEKSKSPEVASDKEGSAIAAAGASEDKKNSQDHVKAEDDPWHINLDRIEGLDLSGFDDFSPFENIVDRDIMMGDSPFESVEKPQLTTAELHFQALGGDLHHPEIWTEEQKSLAEFLFDSSV</sequence>
<feature type="compositionally biased region" description="Low complexity" evidence="3">
    <location>
        <begin position="631"/>
        <end position="674"/>
    </location>
</feature>
<evidence type="ECO:0000256" key="1">
    <source>
        <dbReference type="ARBA" id="ARBA00004123"/>
    </source>
</evidence>
<feature type="region of interest" description="Disordered" evidence="3">
    <location>
        <begin position="43"/>
        <end position="69"/>
    </location>
</feature>
<dbReference type="HOGENOM" id="CLU_252507_0_0_1"/>
<protein>
    <recommendedName>
        <fullName evidence="4">Mediator complex subunit 15 KIX domain-containing protein</fullName>
    </recommendedName>
</protein>
<evidence type="ECO:0000313" key="5">
    <source>
        <dbReference type="EMBL" id="KIW73299.1"/>
    </source>
</evidence>
<organism evidence="5 6">
    <name type="scientific">Phialophora macrospora</name>
    <dbReference type="NCBI Taxonomy" id="1851006"/>
    <lineage>
        <taxon>Eukaryota</taxon>
        <taxon>Fungi</taxon>
        <taxon>Dikarya</taxon>
        <taxon>Ascomycota</taxon>
        <taxon>Pezizomycotina</taxon>
        <taxon>Eurotiomycetes</taxon>
        <taxon>Chaetothyriomycetidae</taxon>
        <taxon>Chaetothyriales</taxon>
        <taxon>Herpotrichiellaceae</taxon>
        <taxon>Phialophora</taxon>
    </lineage>
</organism>
<feature type="region of interest" description="Disordered" evidence="3">
    <location>
        <begin position="750"/>
        <end position="814"/>
    </location>
</feature>
<evidence type="ECO:0000256" key="3">
    <source>
        <dbReference type="SAM" id="MobiDB-lite"/>
    </source>
</evidence>
<feature type="compositionally biased region" description="Polar residues" evidence="3">
    <location>
        <begin position="912"/>
        <end position="922"/>
    </location>
</feature>
<feature type="compositionally biased region" description="Polar residues" evidence="3">
    <location>
        <begin position="602"/>
        <end position="624"/>
    </location>
</feature>
<name>A0A0D2GLM1_9EURO</name>
<feature type="region of interest" description="Disordered" evidence="3">
    <location>
        <begin position="1138"/>
        <end position="1216"/>
    </location>
</feature>
<dbReference type="InterPro" id="IPR036529">
    <property type="entry name" value="KIX_dom_sf"/>
</dbReference>
<feature type="region of interest" description="Disordered" evidence="3">
    <location>
        <begin position="1386"/>
        <end position="1432"/>
    </location>
</feature>
<feature type="compositionally biased region" description="Low complexity" evidence="3">
    <location>
        <begin position="751"/>
        <end position="793"/>
    </location>
</feature>
<feature type="compositionally biased region" description="Low complexity" evidence="3">
    <location>
        <begin position="1194"/>
        <end position="1211"/>
    </location>
</feature>
<feature type="region of interest" description="Disordered" evidence="3">
    <location>
        <begin position="563"/>
        <end position="683"/>
    </location>
</feature>
<evidence type="ECO:0000259" key="4">
    <source>
        <dbReference type="Pfam" id="PF16987"/>
    </source>
</evidence>
<dbReference type="Gene3D" id="1.10.246.20">
    <property type="entry name" value="Coactivator CBP, KIX domain"/>
    <property type="match status" value="1"/>
</dbReference>
<feature type="compositionally biased region" description="Basic and acidic residues" evidence="3">
    <location>
        <begin position="1421"/>
        <end position="1432"/>
    </location>
</feature>
<gene>
    <name evidence="5" type="ORF">PV04_01431</name>
</gene>
<evidence type="ECO:0000313" key="6">
    <source>
        <dbReference type="Proteomes" id="UP000054266"/>
    </source>
</evidence>
<dbReference type="Pfam" id="PF16987">
    <property type="entry name" value="KIX_2"/>
    <property type="match status" value="1"/>
</dbReference>
<keyword evidence="2" id="KW-0539">Nucleus</keyword>
<dbReference type="InterPro" id="IPR036546">
    <property type="entry name" value="MED15_KIX"/>
</dbReference>
<feature type="region of interest" description="Disordered" evidence="3">
    <location>
        <begin position="1295"/>
        <end position="1323"/>
    </location>
</feature>
<dbReference type="EMBL" id="KN846956">
    <property type="protein sequence ID" value="KIW73299.1"/>
    <property type="molecule type" value="Genomic_DNA"/>
</dbReference>
<feature type="domain" description="Mediator complex subunit 15 KIX" evidence="4">
    <location>
        <begin position="91"/>
        <end position="166"/>
    </location>
</feature>
<feature type="compositionally biased region" description="Polar residues" evidence="3">
    <location>
        <begin position="893"/>
        <end position="903"/>
    </location>
</feature>
<feature type="compositionally biased region" description="Basic and acidic residues" evidence="3">
    <location>
        <begin position="1397"/>
        <end position="1412"/>
    </location>
</feature>
<dbReference type="Pfam" id="PF05397">
    <property type="entry name" value="Med15_fungi"/>
    <property type="match status" value="1"/>
</dbReference>
<feature type="compositionally biased region" description="Low complexity" evidence="3">
    <location>
        <begin position="574"/>
        <end position="590"/>
    </location>
</feature>
<dbReference type="Proteomes" id="UP000054266">
    <property type="component" value="Unassembled WGS sequence"/>
</dbReference>
<feature type="compositionally biased region" description="Basic and acidic residues" evidence="3">
    <location>
        <begin position="1177"/>
        <end position="1187"/>
    </location>
</feature>
<comment type="subcellular location">
    <subcellularLocation>
        <location evidence="1">Nucleus</location>
    </subcellularLocation>
</comment>
<dbReference type="GO" id="GO:0003712">
    <property type="term" value="F:transcription coregulator activity"/>
    <property type="evidence" value="ECO:0007669"/>
    <property type="project" value="InterPro"/>
</dbReference>
<keyword evidence="6" id="KW-1185">Reference proteome</keyword>